<protein>
    <submittedName>
        <fullName evidence="4">Uncharacterized protein</fullName>
    </submittedName>
</protein>
<comment type="caution">
    <text evidence="4">The sequence shown here is derived from an EMBL/GenBank/DDBJ whole genome shotgun (WGS) entry which is preliminary data.</text>
</comment>
<evidence type="ECO:0000313" key="5">
    <source>
        <dbReference type="Proteomes" id="UP000229335"/>
    </source>
</evidence>
<sequence>MLQFLTKFKKQYNLGTQIAIIVGIILVLNFLSYQIFTRIDLTQGKIYSISDVSKKTAKDLKDIVNVKAYFSENLPAQFINVKQEVKDILAEYQNYAGNKLRVEFIDPKDSEKTQRQLQMLGVPQLQFNVLENDKYQVINGYLAIVVSYGDKQQAIPVVNDTQNLEYQLTGALKKVTAEKFPGIALTSGHGELNADSEISFADKKLAEIYSIQTVDLADGEEISKDIDTLIIAGPKAKFSERAQYVIDQFIMSGKSVIFLINGANVDENLQAVKNEGTLEKLFAGYGVKIEPSFALDASSDMASFNQGFVTFTTQYPFFVKIGEGGLDQNNAAVAKLQSLVFPWSSPITVDDKKNEAKISILAKTTGQAWIMKDNFNLNPQGDFGMAGAKGVYNLAVSINGKLKSAFDKYIPKDKETGQHLSSAENARLIVVGNANFIKDNFVRRYPDNLTFFQNTVDAVSLDSDLIKIRSKAVSERPLKQISDSQKRALKYGNIFGVTVVVLVFGLFRYFGRRKSKFADEL</sequence>
<reference evidence="5" key="1">
    <citation type="submission" date="2017-09" db="EMBL/GenBank/DDBJ databases">
        <title>Depth-based differentiation of microbial function through sediment-hosted aquifers and enrichment of novel symbionts in the deep terrestrial subsurface.</title>
        <authorList>
            <person name="Probst A.J."/>
            <person name="Ladd B."/>
            <person name="Jarett J.K."/>
            <person name="Geller-Mcgrath D.E."/>
            <person name="Sieber C.M.K."/>
            <person name="Emerson J.B."/>
            <person name="Anantharaman K."/>
            <person name="Thomas B.C."/>
            <person name="Malmstrom R."/>
            <person name="Stieglmeier M."/>
            <person name="Klingl A."/>
            <person name="Woyke T."/>
            <person name="Ryan C.M."/>
            <person name="Banfield J.F."/>
        </authorList>
    </citation>
    <scope>NUCLEOTIDE SEQUENCE [LARGE SCALE GENOMIC DNA]</scope>
</reference>
<accession>A0A2M6WLM8</accession>
<keyword evidence="1" id="KW-0812">Transmembrane</keyword>
<feature type="transmembrane region" description="Helical" evidence="1">
    <location>
        <begin position="491"/>
        <end position="511"/>
    </location>
</feature>
<organism evidence="4 5">
    <name type="scientific">Candidatus Falkowbacteria bacterium CG10_big_fil_rev_8_21_14_0_10_43_11</name>
    <dbReference type="NCBI Taxonomy" id="1974568"/>
    <lineage>
        <taxon>Bacteria</taxon>
        <taxon>Candidatus Falkowiibacteriota</taxon>
    </lineage>
</organism>
<feature type="domain" description="DUF7088" evidence="3">
    <location>
        <begin position="44"/>
        <end position="146"/>
    </location>
</feature>
<gene>
    <name evidence="4" type="ORF">COU00_03405</name>
</gene>
<dbReference type="InterPro" id="IPR055396">
    <property type="entry name" value="DUF7088"/>
</dbReference>
<evidence type="ECO:0000259" key="2">
    <source>
        <dbReference type="Pfam" id="PF09822"/>
    </source>
</evidence>
<dbReference type="Pfam" id="PF23357">
    <property type="entry name" value="DUF7088"/>
    <property type="match status" value="1"/>
</dbReference>
<dbReference type="InterPro" id="IPR019196">
    <property type="entry name" value="ABC_transp_unknown"/>
</dbReference>
<name>A0A2M6WLM8_9BACT</name>
<proteinExistence type="predicted"/>
<dbReference type="Pfam" id="PF09822">
    <property type="entry name" value="ABC_transp_aux"/>
    <property type="match status" value="1"/>
</dbReference>
<feature type="transmembrane region" description="Helical" evidence="1">
    <location>
        <begin position="12"/>
        <end position="36"/>
    </location>
</feature>
<evidence type="ECO:0000259" key="3">
    <source>
        <dbReference type="Pfam" id="PF23357"/>
    </source>
</evidence>
<dbReference type="Proteomes" id="UP000229335">
    <property type="component" value="Unassembled WGS sequence"/>
</dbReference>
<dbReference type="EMBL" id="PFAS01000058">
    <property type="protein sequence ID" value="PIT93614.1"/>
    <property type="molecule type" value="Genomic_DNA"/>
</dbReference>
<keyword evidence="1" id="KW-1133">Transmembrane helix</keyword>
<evidence type="ECO:0000256" key="1">
    <source>
        <dbReference type="SAM" id="Phobius"/>
    </source>
</evidence>
<keyword evidence="1" id="KW-0472">Membrane</keyword>
<evidence type="ECO:0000313" key="4">
    <source>
        <dbReference type="EMBL" id="PIT93614.1"/>
    </source>
</evidence>
<dbReference type="AlphaFoldDB" id="A0A2M6WLM8"/>
<feature type="domain" description="ABC-type uncharacterised transport system" evidence="2">
    <location>
        <begin position="182"/>
        <end position="446"/>
    </location>
</feature>